<sequence>MAQAPVQTLHRDPQLFYWILIPITIVMVLTGVLRHYASVLMATAPKKQDEKAMREQRFLARGVALRTNHHVLSQRAFESRRDTLTTNYEAGTYLKEPDRKGQPPANPLSDPSAMDGMMVKLPFPITIKFKSMLQAGVQTREMDPRWMSSISWYFLCIFGLQFVYVFLLGSDNAASQVAQQMQAQQMPNPMMGGPGQDPHKQFVAEIENLNVVEHYSVLDNVEERLLAGIKS</sequence>
<dbReference type="VEuPathDB" id="FungiDB:FOMG_08106"/>
<evidence type="ECO:0000256" key="4">
    <source>
        <dbReference type="ARBA" id="ARBA00022692"/>
    </source>
</evidence>
<dbReference type="VEuPathDB" id="FungiDB:FOZG_12571"/>
<evidence type="ECO:0000256" key="5">
    <source>
        <dbReference type="ARBA" id="ARBA00022989"/>
    </source>
</evidence>
<dbReference type="VEuPathDB" id="FungiDB:FOC4_g10008547"/>
<feature type="region of interest" description="Disordered" evidence="8">
    <location>
        <begin position="91"/>
        <end position="112"/>
    </location>
</feature>
<evidence type="ECO:0000313" key="11">
    <source>
        <dbReference type="Proteomes" id="UP000285860"/>
    </source>
</evidence>
<dbReference type="GO" id="GO:0034975">
    <property type="term" value="P:protein folding in endoplasmic reticulum"/>
    <property type="evidence" value="ECO:0007669"/>
    <property type="project" value="TreeGrafter"/>
</dbReference>
<dbReference type="InterPro" id="IPR008568">
    <property type="entry name" value="EMC3"/>
</dbReference>
<dbReference type="VEuPathDB" id="FungiDB:HZS61_017318"/>
<dbReference type="Proteomes" id="UP000285860">
    <property type="component" value="Unassembled WGS sequence"/>
</dbReference>
<dbReference type="GO" id="GO:0072546">
    <property type="term" value="C:EMC complex"/>
    <property type="evidence" value="ECO:0007669"/>
    <property type="project" value="TreeGrafter"/>
</dbReference>
<feature type="transmembrane region" description="Helical" evidence="9">
    <location>
        <begin position="150"/>
        <end position="169"/>
    </location>
</feature>
<name>A0A420S8E5_FUSOX</name>
<evidence type="ECO:0000256" key="6">
    <source>
        <dbReference type="ARBA" id="ARBA00023136"/>
    </source>
</evidence>
<dbReference type="PIRSF" id="PIRSF010045">
    <property type="entry name" value="DUF850_TM_euk"/>
    <property type="match status" value="1"/>
</dbReference>
<protein>
    <recommendedName>
        <fullName evidence="3 7">ER membrane protein complex subunit 3</fullName>
    </recommendedName>
</protein>
<comment type="subcellular location">
    <subcellularLocation>
        <location evidence="1">Membrane</location>
        <topology evidence="1">Multi-pass membrane protein</topology>
    </subcellularLocation>
</comment>
<reference evidence="10 11" key="1">
    <citation type="journal article" date="2018" name="Sci. Rep.">
        <title>Characterisation of pathogen-specific regions and novel effector candidates in Fusarium oxysporum f. sp. cepae.</title>
        <authorList>
            <person name="Armitage A.D."/>
            <person name="Taylor A."/>
            <person name="Sobczyk M.K."/>
            <person name="Baxter L."/>
            <person name="Greenfield B.P."/>
            <person name="Bates H.J."/>
            <person name="Wilson F."/>
            <person name="Jackson A.C."/>
            <person name="Ott S."/>
            <person name="Harrison R.J."/>
            <person name="Clarkson J.P."/>
        </authorList>
    </citation>
    <scope>NUCLEOTIDE SEQUENCE [LARGE SCALE GENOMIC DNA]</scope>
    <source>
        <strain evidence="10 11">Fo_A28</strain>
    </source>
</reference>
<evidence type="ECO:0000256" key="7">
    <source>
        <dbReference type="PIRNR" id="PIRNR010045"/>
    </source>
</evidence>
<dbReference type="PANTHER" id="PTHR13116">
    <property type="entry name" value="ER MEMBRANE PROTEIN COMPLEX SUBUNIT 3"/>
    <property type="match status" value="1"/>
</dbReference>
<dbReference type="PANTHER" id="PTHR13116:SF5">
    <property type="entry name" value="ER MEMBRANE PROTEIN COMPLEX SUBUNIT 3"/>
    <property type="match status" value="1"/>
</dbReference>
<evidence type="ECO:0000256" key="9">
    <source>
        <dbReference type="SAM" id="Phobius"/>
    </source>
</evidence>
<comment type="caution">
    <text evidence="10">The sequence shown here is derived from an EMBL/GenBank/DDBJ whole genome shotgun (WGS) entry which is preliminary data.</text>
</comment>
<dbReference type="VEuPathDB" id="FungiDB:FOXG_09287"/>
<dbReference type="SMART" id="SM01415">
    <property type="entry name" value="DUF106"/>
    <property type="match status" value="1"/>
</dbReference>
<keyword evidence="5 9" id="KW-1133">Transmembrane helix</keyword>
<evidence type="ECO:0000256" key="3">
    <source>
        <dbReference type="ARBA" id="ARBA00020822"/>
    </source>
</evidence>
<dbReference type="VEuPathDB" id="FungiDB:FOIG_05063"/>
<evidence type="ECO:0000256" key="1">
    <source>
        <dbReference type="ARBA" id="ARBA00004141"/>
    </source>
</evidence>
<evidence type="ECO:0000256" key="8">
    <source>
        <dbReference type="SAM" id="MobiDB-lite"/>
    </source>
</evidence>
<dbReference type="Pfam" id="PF01956">
    <property type="entry name" value="EMC3_TMCO1"/>
    <property type="match status" value="2"/>
</dbReference>
<dbReference type="InterPro" id="IPR002809">
    <property type="entry name" value="EMC3/TMCO1"/>
</dbReference>
<dbReference type="EMBL" id="MRCY01000001">
    <property type="protein sequence ID" value="RKL25555.1"/>
    <property type="molecule type" value="Genomic_DNA"/>
</dbReference>
<keyword evidence="4 9" id="KW-0812">Transmembrane</keyword>
<evidence type="ECO:0000256" key="2">
    <source>
        <dbReference type="ARBA" id="ARBA00005376"/>
    </source>
</evidence>
<gene>
    <name evidence="10" type="ORF">BFJ68_g192</name>
</gene>
<organism evidence="10 11">
    <name type="scientific">Fusarium oxysporum</name>
    <name type="common">Fusarium vascular wilt</name>
    <dbReference type="NCBI Taxonomy" id="5507"/>
    <lineage>
        <taxon>Eukaryota</taxon>
        <taxon>Fungi</taxon>
        <taxon>Dikarya</taxon>
        <taxon>Ascomycota</taxon>
        <taxon>Pezizomycotina</taxon>
        <taxon>Sordariomycetes</taxon>
        <taxon>Hypocreomycetidae</taxon>
        <taxon>Hypocreales</taxon>
        <taxon>Nectriaceae</taxon>
        <taxon>Fusarium</taxon>
        <taxon>Fusarium oxysporum species complex</taxon>
    </lineage>
</organism>
<feature type="transmembrane region" description="Helical" evidence="9">
    <location>
        <begin position="15"/>
        <end position="37"/>
    </location>
</feature>
<comment type="function">
    <text evidence="7">The EMC seems to be required for efficient folding of proteins in the endoplasmic reticulum (ER).</text>
</comment>
<accession>A0A420S8E5</accession>
<proteinExistence type="inferred from homology"/>
<dbReference type="AlphaFoldDB" id="A0A420S8E5"/>
<dbReference type="VEuPathDB" id="FungiDB:FOC1_g10012564"/>
<comment type="similarity">
    <text evidence="2 7">Belongs to the EMC3 family.</text>
</comment>
<keyword evidence="6 9" id="KW-0472">Membrane</keyword>
<evidence type="ECO:0000313" key="10">
    <source>
        <dbReference type="EMBL" id="RKL25555.1"/>
    </source>
</evidence>